<dbReference type="Proteomes" id="UP000179441">
    <property type="component" value="Unassembled WGS sequence"/>
</dbReference>
<comment type="caution">
    <text evidence="1">The sequence shown here is derived from an EMBL/GenBank/DDBJ whole genome shotgun (WGS) entry which is preliminary data.</text>
</comment>
<name>A0A1S1LY88_MYCCH</name>
<reference evidence="1 2" key="1">
    <citation type="submission" date="2016-10" db="EMBL/GenBank/DDBJ databases">
        <title>Evaluation of Human, Veterinary and Environmental Mycobacterium chelonae Isolates by Core Genome Phylogenomic Analysis, Targeted Gene Comparison, and Anti-microbial Susceptibility Patterns: A Tale of Mistaken Identities.</title>
        <authorList>
            <person name="Fogelson S.B."/>
            <person name="Camus A.C."/>
            <person name="Lorenz W."/>
            <person name="Vasireddy R."/>
            <person name="Vasireddy S."/>
            <person name="Smith T."/>
            <person name="Brown-Elliott B.A."/>
            <person name="Wallace R.J.Jr."/>
            <person name="Hasan N.A."/>
            <person name="Reischl U."/>
            <person name="Sanchez S."/>
        </authorList>
    </citation>
    <scope>NUCLEOTIDE SEQUENCE [LARGE SCALE GENOMIC DNA]</scope>
    <source>
        <strain evidence="1 2">15518</strain>
    </source>
</reference>
<gene>
    <name evidence="1" type="ORF">BKG84_25930</name>
</gene>
<sequence length="116" mass="12914">MERYLLTTTWDEYIDAIGDSFGGTFQAQSRFRDVNGKPGIALTGDDGTLTGIEVSAEWAITEGAGIVANEIVSCASDIRRQREQSHGLTKWGDLSDDQLEERFHQHLENLLIEQEA</sequence>
<dbReference type="AlphaFoldDB" id="A0A1S1LY88"/>
<evidence type="ECO:0000313" key="1">
    <source>
        <dbReference type="EMBL" id="OHU75890.1"/>
    </source>
</evidence>
<keyword evidence="2" id="KW-1185">Reference proteome</keyword>
<evidence type="ECO:0000313" key="2">
    <source>
        <dbReference type="Proteomes" id="UP000179441"/>
    </source>
</evidence>
<dbReference type="EMBL" id="MLIS01000049">
    <property type="protein sequence ID" value="OHU75890.1"/>
    <property type="molecule type" value="Genomic_DNA"/>
</dbReference>
<organism evidence="1 2">
    <name type="scientific">Mycobacteroides chelonae</name>
    <name type="common">Mycobacterium chelonae</name>
    <dbReference type="NCBI Taxonomy" id="1774"/>
    <lineage>
        <taxon>Bacteria</taxon>
        <taxon>Bacillati</taxon>
        <taxon>Actinomycetota</taxon>
        <taxon>Actinomycetes</taxon>
        <taxon>Mycobacteriales</taxon>
        <taxon>Mycobacteriaceae</taxon>
        <taxon>Mycobacteroides</taxon>
    </lineage>
</organism>
<protein>
    <submittedName>
        <fullName evidence="1">Uncharacterized protein</fullName>
    </submittedName>
</protein>
<accession>A0A1S1LY88</accession>
<proteinExistence type="predicted"/>